<dbReference type="Proteomes" id="UP000190037">
    <property type="component" value="Unassembled WGS sequence"/>
</dbReference>
<dbReference type="STRING" id="159449.B4N89_44340"/>
<dbReference type="GO" id="GO:0005506">
    <property type="term" value="F:iron ion binding"/>
    <property type="evidence" value="ECO:0007669"/>
    <property type="project" value="InterPro"/>
</dbReference>
<accession>A0A1T3NKX1</accession>
<dbReference type="Gene3D" id="1.10.630.10">
    <property type="entry name" value="Cytochrome P450"/>
    <property type="match status" value="1"/>
</dbReference>
<evidence type="ECO:0000313" key="1">
    <source>
        <dbReference type="EMBL" id="OPC77523.1"/>
    </source>
</evidence>
<dbReference type="RefSeq" id="WP_078982278.1">
    <property type="nucleotide sequence ID" value="NZ_MWQN01000004.1"/>
</dbReference>
<proteinExistence type="predicted"/>
<organism evidence="1 2">
    <name type="scientific">Embleya scabrispora</name>
    <dbReference type="NCBI Taxonomy" id="159449"/>
    <lineage>
        <taxon>Bacteria</taxon>
        <taxon>Bacillati</taxon>
        <taxon>Actinomycetota</taxon>
        <taxon>Actinomycetes</taxon>
        <taxon>Kitasatosporales</taxon>
        <taxon>Streptomycetaceae</taxon>
        <taxon>Embleya</taxon>
    </lineage>
</organism>
<dbReference type="AlphaFoldDB" id="A0A1T3NKX1"/>
<dbReference type="GO" id="GO:0016705">
    <property type="term" value="F:oxidoreductase activity, acting on paired donors, with incorporation or reduction of molecular oxygen"/>
    <property type="evidence" value="ECO:0007669"/>
    <property type="project" value="InterPro"/>
</dbReference>
<sequence length="71" mass="7680">MLPDGSALWLVSRDQDARRVLGAQLARTQPGIAGPAPLRRFPTLSCAVPPERLRLRASSAVYGVAELPVTW</sequence>
<reference evidence="1 2" key="1">
    <citation type="submission" date="2017-03" db="EMBL/GenBank/DDBJ databases">
        <title>Draft genome sequence of Streptomyces scabrisporus NF3, endophyte isolated from Amphipterygium adstringens.</title>
        <authorList>
            <person name="Vazquez M."/>
            <person name="Ceapa C.D."/>
            <person name="Rodriguez Luna D."/>
            <person name="Sanchez Esquivel S."/>
        </authorList>
    </citation>
    <scope>NUCLEOTIDE SEQUENCE [LARGE SCALE GENOMIC DNA]</scope>
    <source>
        <strain evidence="1 2">NF3</strain>
    </source>
</reference>
<gene>
    <name evidence="1" type="ORF">B4N89_44340</name>
</gene>
<comment type="caution">
    <text evidence="1">The sequence shown here is derived from an EMBL/GenBank/DDBJ whole genome shotgun (WGS) entry which is preliminary data.</text>
</comment>
<protein>
    <submittedName>
        <fullName evidence="1">Uncharacterized protein</fullName>
    </submittedName>
</protein>
<dbReference type="EMBL" id="MWQN01000004">
    <property type="protein sequence ID" value="OPC77523.1"/>
    <property type="molecule type" value="Genomic_DNA"/>
</dbReference>
<dbReference type="GO" id="GO:0004497">
    <property type="term" value="F:monooxygenase activity"/>
    <property type="evidence" value="ECO:0007669"/>
    <property type="project" value="InterPro"/>
</dbReference>
<name>A0A1T3NKX1_9ACTN</name>
<keyword evidence="2" id="KW-1185">Reference proteome</keyword>
<dbReference type="GO" id="GO:0020037">
    <property type="term" value="F:heme binding"/>
    <property type="evidence" value="ECO:0007669"/>
    <property type="project" value="InterPro"/>
</dbReference>
<dbReference type="OrthoDB" id="4557982at2"/>
<evidence type="ECO:0000313" key="2">
    <source>
        <dbReference type="Proteomes" id="UP000190037"/>
    </source>
</evidence>
<dbReference type="InterPro" id="IPR036396">
    <property type="entry name" value="Cyt_P450_sf"/>
</dbReference>